<dbReference type="Proteomes" id="UP001312893">
    <property type="component" value="Unassembled WGS sequence"/>
</dbReference>
<evidence type="ECO:0000313" key="2">
    <source>
        <dbReference type="Proteomes" id="UP001312893"/>
    </source>
</evidence>
<comment type="caution">
    <text evidence="1">The sequence shown here is derived from an EMBL/GenBank/DDBJ whole genome shotgun (WGS) entry which is preliminary data.</text>
</comment>
<dbReference type="RefSeq" id="WP_154143753.1">
    <property type="nucleotide sequence ID" value="NZ_JARXNK020000104.1"/>
</dbReference>
<evidence type="ECO:0000313" key="1">
    <source>
        <dbReference type="EMBL" id="MEL0553192.1"/>
    </source>
</evidence>
<gene>
    <name evidence="1" type="ORF">QFI96_015955</name>
</gene>
<reference evidence="1 2" key="1">
    <citation type="submission" date="2024-04" db="EMBL/GenBank/DDBJ databases">
        <title>Two novel Raoultella species associated with bleeding cankers of broadleaf hosts, Raoultella scottia sp. nov. and Raoultella lignicola sp. nov.</title>
        <authorList>
            <person name="Brady C.L."/>
        </authorList>
    </citation>
    <scope>NUCLEOTIDE SEQUENCE [LARGE SCALE GENOMIC DNA]</scope>
    <source>
        <strain evidence="1 2">TW_WC1a.1</strain>
    </source>
</reference>
<sequence>MKDIYFQAKVEMAKTLCTHGVGLPLISTATGLTLHQIKCELKKASKFKRRSR</sequence>
<name>A0ABU9F9Z0_9ENTR</name>
<keyword evidence="2" id="KW-1185">Reference proteome</keyword>
<accession>A0ABU9F9Z0</accession>
<proteinExistence type="predicted"/>
<organism evidence="1 2">
    <name type="scientific">Raoultella lignicola</name>
    <dbReference type="NCBI Taxonomy" id="3040939"/>
    <lineage>
        <taxon>Bacteria</taxon>
        <taxon>Pseudomonadati</taxon>
        <taxon>Pseudomonadota</taxon>
        <taxon>Gammaproteobacteria</taxon>
        <taxon>Enterobacterales</taxon>
        <taxon>Enterobacteriaceae</taxon>
        <taxon>Klebsiella/Raoultella group</taxon>
        <taxon>Raoultella</taxon>
    </lineage>
</organism>
<protein>
    <submittedName>
        <fullName evidence="1">Uncharacterized protein</fullName>
    </submittedName>
</protein>
<dbReference type="EMBL" id="JARXNK020000104">
    <property type="protein sequence ID" value="MEL0553192.1"/>
    <property type="molecule type" value="Genomic_DNA"/>
</dbReference>